<dbReference type="CDD" id="cd00090">
    <property type="entry name" value="HTH_ARSR"/>
    <property type="match status" value="1"/>
</dbReference>
<dbReference type="Pfam" id="PF13412">
    <property type="entry name" value="HTH_24"/>
    <property type="match status" value="1"/>
</dbReference>
<dbReference type="InterPro" id="IPR011991">
    <property type="entry name" value="ArsR-like_HTH"/>
</dbReference>
<dbReference type="InterPro" id="IPR036390">
    <property type="entry name" value="WH_DNA-bd_sf"/>
</dbReference>
<protein>
    <submittedName>
        <fullName evidence="2">ROK family transcriptional regulator</fullName>
    </submittedName>
</protein>
<dbReference type="PANTHER" id="PTHR18964">
    <property type="entry name" value="ROK (REPRESSOR, ORF, KINASE) FAMILY"/>
    <property type="match status" value="1"/>
</dbReference>
<dbReference type="Pfam" id="PF00480">
    <property type="entry name" value="ROK"/>
    <property type="match status" value="1"/>
</dbReference>
<gene>
    <name evidence="2" type="ORF">GCM10009533_61870</name>
</gene>
<proteinExistence type="inferred from homology"/>
<evidence type="ECO:0000256" key="1">
    <source>
        <dbReference type="ARBA" id="ARBA00006479"/>
    </source>
</evidence>
<evidence type="ECO:0000313" key="3">
    <source>
        <dbReference type="Proteomes" id="UP001500729"/>
    </source>
</evidence>
<dbReference type="Proteomes" id="UP001500729">
    <property type="component" value="Unassembled WGS sequence"/>
</dbReference>
<dbReference type="PRINTS" id="PR00033">
    <property type="entry name" value="HTHASNC"/>
</dbReference>
<dbReference type="Gene3D" id="3.30.420.40">
    <property type="match status" value="2"/>
</dbReference>
<keyword evidence="3" id="KW-1185">Reference proteome</keyword>
<reference evidence="3" key="1">
    <citation type="journal article" date="2019" name="Int. J. Syst. Evol. Microbiol.">
        <title>The Global Catalogue of Microorganisms (GCM) 10K type strain sequencing project: providing services to taxonomists for standard genome sequencing and annotation.</title>
        <authorList>
            <consortium name="The Broad Institute Genomics Platform"/>
            <consortium name="The Broad Institute Genome Sequencing Center for Infectious Disease"/>
            <person name="Wu L."/>
            <person name="Ma J."/>
        </authorList>
    </citation>
    <scope>NUCLEOTIDE SEQUENCE [LARGE SCALE GENOMIC DNA]</scope>
    <source>
        <strain evidence="3">JCM 10303</strain>
    </source>
</reference>
<dbReference type="SUPFAM" id="SSF46785">
    <property type="entry name" value="Winged helix' DNA-binding domain"/>
    <property type="match status" value="1"/>
</dbReference>
<comment type="caution">
    <text evidence="2">The sequence shown here is derived from an EMBL/GenBank/DDBJ whole genome shotgun (WGS) entry which is preliminary data.</text>
</comment>
<dbReference type="PANTHER" id="PTHR18964:SF149">
    <property type="entry name" value="BIFUNCTIONAL UDP-N-ACETYLGLUCOSAMINE 2-EPIMERASE_N-ACETYLMANNOSAMINE KINASE"/>
    <property type="match status" value="1"/>
</dbReference>
<dbReference type="InterPro" id="IPR000600">
    <property type="entry name" value="ROK"/>
</dbReference>
<accession>A0ABP3P1N1</accession>
<dbReference type="Gene3D" id="1.10.10.10">
    <property type="entry name" value="Winged helix-like DNA-binding domain superfamily/Winged helix DNA-binding domain"/>
    <property type="match status" value="1"/>
</dbReference>
<dbReference type="SUPFAM" id="SSF53067">
    <property type="entry name" value="Actin-like ATPase domain"/>
    <property type="match status" value="1"/>
</dbReference>
<sequence length="404" mass="41204">MDDGSGSAAVWARLLTKLGAMSSAKPSLELLRTLTDEHVLRAVMAHGRLTRTEIAALTGISKPTVSESVRRLSEAGVLADTGERTTGRGRAGSYYSLSQRCGTALVASITPHGVSAEAVDAFGQVVARSSARLGRSSGPVPAAEALAQAAAELRREVPGGLRCAVVSAADPVDRASGRLVELPDVPFVVGELDPGAVLAPLVDGEVRVDNDVNWAARAERGDGCAAGVDEFVYLHLGEGLGCAVVSDGQVRRGHRGLAGEIAHLHTEGPDGRAAVLTEVFAALGLRHEASTAIDVEALRKAVGAGGVEAERLLDALARAVCGVLSAAVALVDPQLVVLGGPWGGEPAVARVVGERFAGSPRAVPVAQAQVAEPELAGARAQALEDLRELVVSGPRGLATTGASS</sequence>
<dbReference type="EMBL" id="BAAAGS010000067">
    <property type="protein sequence ID" value="GAA0555650.1"/>
    <property type="molecule type" value="Genomic_DNA"/>
</dbReference>
<comment type="similarity">
    <text evidence="1">Belongs to the ROK (NagC/XylR) family.</text>
</comment>
<dbReference type="InterPro" id="IPR000485">
    <property type="entry name" value="AsnC-type_HTH_dom"/>
</dbReference>
<organism evidence="2 3">
    <name type="scientific">Saccharopolyspora erythraea</name>
    <name type="common">Streptomyces erythraeus</name>
    <dbReference type="NCBI Taxonomy" id="1836"/>
    <lineage>
        <taxon>Bacteria</taxon>
        <taxon>Bacillati</taxon>
        <taxon>Actinomycetota</taxon>
        <taxon>Actinomycetes</taxon>
        <taxon>Pseudonocardiales</taxon>
        <taxon>Pseudonocardiaceae</taxon>
        <taxon>Saccharopolyspora</taxon>
    </lineage>
</organism>
<dbReference type="InterPro" id="IPR036388">
    <property type="entry name" value="WH-like_DNA-bd_sf"/>
</dbReference>
<evidence type="ECO:0000313" key="2">
    <source>
        <dbReference type="EMBL" id="GAA0555650.1"/>
    </source>
</evidence>
<dbReference type="InterPro" id="IPR043129">
    <property type="entry name" value="ATPase_NBD"/>
</dbReference>
<name>A0ABP3P1N1_SACER</name>